<keyword evidence="2" id="KW-0547">Nucleotide-binding</keyword>
<dbReference type="Gene3D" id="3.40.50.300">
    <property type="entry name" value="P-loop containing nucleotide triphosphate hydrolases"/>
    <property type="match status" value="1"/>
</dbReference>
<dbReference type="FunFam" id="3.40.50.300:FF:001278">
    <property type="entry name" value="Iron-sulfur cluster carrier protein"/>
    <property type="match status" value="1"/>
</dbReference>
<dbReference type="PANTHER" id="PTHR42961">
    <property type="entry name" value="IRON-SULFUR PROTEIN NUBPL"/>
    <property type="match status" value="1"/>
</dbReference>
<dbReference type="CDD" id="cd02037">
    <property type="entry name" value="Mrp_NBP35"/>
    <property type="match status" value="1"/>
</dbReference>
<dbReference type="InterPro" id="IPR027417">
    <property type="entry name" value="P-loop_NTPase"/>
</dbReference>
<dbReference type="eggNOG" id="KOG3022">
    <property type="taxonomic scope" value="Eukaryota"/>
</dbReference>
<proteinExistence type="inferred from homology"/>
<evidence type="ECO:0000256" key="3">
    <source>
        <dbReference type="ARBA" id="ARBA00022840"/>
    </source>
</evidence>
<dbReference type="SUPFAM" id="SSF52540">
    <property type="entry name" value="P-loop containing nucleoside triphosphate hydrolases"/>
    <property type="match status" value="1"/>
</dbReference>
<dbReference type="Pfam" id="PF10609">
    <property type="entry name" value="ParA"/>
    <property type="match status" value="1"/>
</dbReference>
<evidence type="ECO:0000256" key="4">
    <source>
        <dbReference type="ARBA" id="ARBA00023004"/>
    </source>
</evidence>
<dbReference type="PANTHER" id="PTHR42961:SF2">
    <property type="entry name" value="IRON-SULFUR PROTEIN NUBPL"/>
    <property type="match status" value="1"/>
</dbReference>
<dbReference type="RefSeq" id="XP_013762912.1">
    <property type="nucleotide sequence ID" value="XM_013907458.1"/>
</dbReference>
<dbReference type="GeneID" id="25559870"/>
<protein>
    <submittedName>
        <fullName evidence="7">ATPase</fullName>
    </submittedName>
</protein>
<evidence type="ECO:0000256" key="1">
    <source>
        <dbReference type="ARBA" id="ARBA00022723"/>
    </source>
</evidence>
<dbReference type="GO" id="GO:0005524">
    <property type="term" value="F:ATP binding"/>
    <property type="evidence" value="ECO:0007669"/>
    <property type="project" value="UniProtKB-KW"/>
</dbReference>
<sequence length="272" mass="28078">MLGVVLGGLPRHVVAVASGKGGVGKSTVAVNVALALATACKMRVGLADVDVFGPSLPTMMNVKSVEPPAMDAETKLLDPVINYGVATSSLGFLMDEAAQPAVWRGPMVMSMVKQLVWGVEWGPTEILVIDTPPGTGDALLTLTQEVPLSGAVIVSTPQEVAVVDAIKGANMFRKLRVPLLGLVENMAYYTCPSCGERDDVFGAGGLDKLNAAVDGDPVPLLGQLPLSSGVRAAADAGTPIVVADPQSEAAQAYVRIASQLLDALEAGLQPRR</sequence>
<dbReference type="InterPro" id="IPR019591">
    <property type="entry name" value="Mrp/NBP35_ATP-bd"/>
</dbReference>
<dbReference type="OrthoDB" id="1741334at2759"/>
<dbReference type="AlphaFoldDB" id="A0A0L0D0M8"/>
<reference evidence="7 8" key="1">
    <citation type="submission" date="2010-05" db="EMBL/GenBank/DDBJ databases">
        <title>The Genome Sequence of Thecamonas trahens ATCC 50062.</title>
        <authorList>
            <consortium name="The Broad Institute Genome Sequencing Platform"/>
            <person name="Russ C."/>
            <person name="Cuomo C."/>
            <person name="Shea T."/>
            <person name="Young S.K."/>
            <person name="Zeng Q."/>
            <person name="Koehrsen M."/>
            <person name="Haas B."/>
            <person name="Borodovsky M."/>
            <person name="Guigo R."/>
            <person name="Alvarado L."/>
            <person name="Berlin A."/>
            <person name="Bochicchio J."/>
            <person name="Borenstein D."/>
            <person name="Chapman S."/>
            <person name="Chen Z."/>
            <person name="Freedman E."/>
            <person name="Gellesch M."/>
            <person name="Goldberg J."/>
            <person name="Griggs A."/>
            <person name="Gujja S."/>
            <person name="Heilman E."/>
            <person name="Heiman D."/>
            <person name="Hepburn T."/>
            <person name="Howarth C."/>
            <person name="Jen D."/>
            <person name="Larson L."/>
            <person name="Mehta T."/>
            <person name="Park D."/>
            <person name="Pearson M."/>
            <person name="Roberts A."/>
            <person name="Saif S."/>
            <person name="Shenoy N."/>
            <person name="Sisk P."/>
            <person name="Stolte C."/>
            <person name="Sykes S."/>
            <person name="Thomson T."/>
            <person name="Walk T."/>
            <person name="White J."/>
            <person name="Yandava C."/>
            <person name="Burger G."/>
            <person name="Gray M.W."/>
            <person name="Holland P.W.H."/>
            <person name="King N."/>
            <person name="Lang F.B.F."/>
            <person name="Roger A.J."/>
            <person name="Ruiz-Trillo I."/>
            <person name="Lander E."/>
            <person name="Nusbaum C."/>
        </authorList>
    </citation>
    <scope>NUCLEOTIDE SEQUENCE [LARGE SCALE GENOMIC DNA]</scope>
    <source>
        <strain evidence="7 8">ATCC 50062</strain>
    </source>
</reference>
<accession>A0A0L0D0M8</accession>
<evidence type="ECO:0000256" key="2">
    <source>
        <dbReference type="ARBA" id="ARBA00022741"/>
    </source>
</evidence>
<dbReference type="EMBL" id="GL349433">
    <property type="protein sequence ID" value="KNC45929.1"/>
    <property type="molecule type" value="Genomic_DNA"/>
</dbReference>
<name>A0A0L0D0M8_THETB</name>
<keyword evidence="4" id="KW-0408">Iron</keyword>
<dbReference type="HAMAP" id="MF_02040">
    <property type="entry name" value="Mrp_NBP35"/>
    <property type="match status" value="1"/>
</dbReference>
<keyword evidence="8" id="KW-1185">Reference proteome</keyword>
<evidence type="ECO:0000256" key="6">
    <source>
        <dbReference type="ARBA" id="ARBA00024036"/>
    </source>
</evidence>
<evidence type="ECO:0000313" key="7">
    <source>
        <dbReference type="EMBL" id="KNC45929.1"/>
    </source>
</evidence>
<dbReference type="GO" id="GO:0016226">
    <property type="term" value="P:iron-sulfur cluster assembly"/>
    <property type="evidence" value="ECO:0007669"/>
    <property type="project" value="InterPro"/>
</dbReference>
<dbReference type="OMA" id="CNHESHI"/>
<dbReference type="GO" id="GO:0051539">
    <property type="term" value="F:4 iron, 4 sulfur cluster binding"/>
    <property type="evidence" value="ECO:0007669"/>
    <property type="project" value="TreeGrafter"/>
</dbReference>
<dbReference type="Proteomes" id="UP000054408">
    <property type="component" value="Unassembled WGS sequence"/>
</dbReference>
<keyword evidence="1" id="KW-0479">Metal-binding</keyword>
<gene>
    <name evidence="7" type="ORF">AMSG_00043</name>
</gene>
<dbReference type="STRING" id="461836.A0A0L0D0M8"/>
<comment type="similarity">
    <text evidence="6">Belongs to the Mrp/NBP35 ATP-binding proteins family.</text>
</comment>
<organism evidence="7 8">
    <name type="scientific">Thecamonas trahens ATCC 50062</name>
    <dbReference type="NCBI Taxonomy" id="461836"/>
    <lineage>
        <taxon>Eukaryota</taxon>
        <taxon>Apusozoa</taxon>
        <taxon>Apusomonadida</taxon>
        <taxon>Apusomonadidae</taxon>
        <taxon>Thecamonas</taxon>
    </lineage>
</organism>
<dbReference type="GO" id="GO:0140663">
    <property type="term" value="F:ATP-dependent FeS chaperone activity"/>
    <property type="evidence" value="ECO:0007669"/>
    <property type="project" value="InterPro"/>
</dbReference>
<dbReference type="InterPro" id="IPR033756">
    <property type="entry name" value="YlxH/NBP35"/>
</dbReference>
<evidence type="ECO:0000256" key="5">
    <source>
        <dbReference type="ARBA" id="ARBA00023014"/>
    </source>
</evidence>
<evidence type="ECO:0000313" key="8">
    <source>
        <dbReference type="Proteomes" id="UP000054408"/>
    </source>
</evidence>
<dbReference type="GO" id="GO:0046872">
    <property type="term" value="F:metal ion binding"/>
    <property type="evidence" value="ECO:0007669"/>
    <property type="project" value="UniProtKB-KW"/>
</dbReference>
<dbReference type="InterPro" id="IPR044304">
    <property type="entry name" value="NUBPL-like"/>
</dbReference>
<keyword evidence="5" id="KW-0411">Iron-sulfur</keyword>
<keyword evidence="3" id="KW-0067">ATP-binding</keyword>